<keyword evidence="1" id="KW-0812">Transmembrane</keyword>
<comment type="caution">
    <text evidence="2">The sequence shown here is derived from an EMBL/GenBank/DDBJ whole genome shotgun (WGS) entry which is preliminary data.</text>
</comment>
<keyword evidence="1" id="KW-0472">Membrane</keyword>
<feature type="transmembrane region" description="Helical" evidence="1">
    <location>
        <begin position="52"/>
        <end position="76"/>
    </location>
</feature>
<dbReference type="Pfam" id="PF14808">
    <property type="entry name" value="TMEM164"/>
    <property type="match status" value="1"/>
</dbReference>
<dbReference type="AlphaFoldDB" id="A0A9D2CSR0"/>
<feature type="transmembrane region" description="Helical" evidence="1">
    <location>
        <begin position="151"/>
        <end position="170"/>
    </location>
</feature>
<protein>
    <submittedName>
        <fullName evidence="2">YwaF family protein</fullName>
    </submittedName>
</protein>
<proteinExistence type="predicted"/>
<evidence type="ECO:0000256" key="1">
    <source>
        <dbReference type="SAM" id="Phobius"/>
    </source>
</evidence>
<dbReference type="Proteomes" id="UP000886750">
    <property type="component" value="Unassembled WGS sequence"/>
</dbReference>
<feature type="transmembrane region" description="Helical" evidence="1">
    <location>
        <begin position="182"/>
        <end position="202"/>
    </location>
</feature>
<evidence type="ECO:0000313" key="2">
    <source>
        <dbReference type="EMBL" id="HIY96932.1"/>
    </source>
</evidence>
<organism evidence="2 3">
    <name type="scientific">Candidatus Borkfalkia excrementigallinarum</name>
    <dbReference type="NCBI Taxonomy" id="2838506"/>
    <lineage>
        <taxon>Bacteria</taxon>
        <taxon>Bacillati</taxon>
        <taxon>Bacillota</taxon>
        <taxon>Clostridia</taxon>
        <taxon>Christensenellales</taxon>
        <taxon>Christensenellaceae</taxon>
        <taxon>Candidatus Borkfalkia</taxon>
    </lineage>
</organism>
<reference evidence="2" key="1">
    <citation type="journal article" date="2021" name="PeerJ">
        <title>Extensive microbial diversity within the chicken gut microbiome revealed by metagenomics and culture.</title>
        <authorList>
            <person name="Gilroy R."/>
            <person name="Ravi A."/>
            <person name="Getino M."/>
            <person name="Pursley I."/>
            <person name="Horton D.L."/>
            <person name="Alikhan N.F."/>
            <person name="Baker D."/>
            <person name="Gharbi K."/>
            <person name="Hall N."/>
            <person name="Watson M."/>
            <person name="Adriaenssens E.M."/>
            <person name="Foster-Nyarko E."/>
            <person name="Jarju S."/>
            <person name="Secka A."/>
            <person name="Antonio M."/>
            <person name="Oren A."/>
            <person name="Chaudhuri R.R."/>
            <person name="La Ragione R."/>
            <person name="Hildebrand F."/>
            <person name="Pallen M.J."/>
        </authorList>
    </citation>
    <scope>NUCLEOTIDE SEQUENCE</scope>
    <source>
        <strain evidence="2">1345</strain>
    </source>
</reference>
<evidence type="ECO:0000313" key="3">
    <source>
        <dbReference type="Proteomes" id="UP000886750"/>
    </source>
</evidence>
<keyword evidence="1" id="KW-1133">Transmembrane helix</keyword>
<name>A0A9D2CSR0_9FIRM</name>
<accession>A0A9D2CSR0</accession>
<feature type="transmembrane region" description="Helical" evidence="1">
    <location>
        <begin position="88"/>
        <end position="108"/>
    </location>
</feature>
<dbReference type="EMBL" id="DXCQ01000034">
    <property type="protein sequence ID" value="HIY96932.1"/>
    <property type="molecule type" value="Genomic_DNA"/>
</dbReference>
<feature type="transmembrane region" description="Helical" evidence="1">
    <location>
        <begin position="20"/>
        <end position="40"/>
    </location>
</feature>
<gene>
    <name evidence="2" type="ORF">H9729_04520</name>
</gene>
<feature type="transmembrane region" description="Helical" evidence="1">
    <location>
        <begin position="232"/>
        <end position="254"/>
    </location>
</feature>
<sequence length="268" mass="30092">MEEIILFFETKIKTPLPWGTYHLCCLGVLALCTALLFAFGKRLRKNPRTVRRLTAGIGIFLLVIELFKQVLIGLHADENGIYWDYPWYTFPFQLCSTPLYACIALLFCPQGRVRQALCCYLGTFGMIGGIAVMLVPSTVFIDVLFIDLHTMAWHICLVLLGVLQWSGGTIGMKFSDLCGGSIVFLICVCIAVGLNLSLPQYAEEGFNMFYLSPYVPISMSDFVEKLWETVPYPVYLIGYVLALLLAAATIFYTARAIRKAYARGRTEQ</sequence>
<reference evidence="2" key="2">
    <citation type="submission" date="2021-04" db="EMBL/GenBank/DDBJ databases">
        <authorList>
            <person name="Gilroy R."/>
        </authorList>
    </citation>
    <scope>NUCLEOTIDE SEQUENCE</scope>
    <source>
        <strain evidence="2">1345</strain>
    </source>
</reference>
<feature type="transmembrane region" description="Helical" evidence="1">
    <location>
        <begin position="120"/>
        <end position="145"/>
    </location>
</feature>